<dbReference type="GO" id="GO:0005524">
    <property type="term" value="F:ATP binding"/>
    <property type="evidence" value="ECO:0007669"/>
    <property type="project" value="UniProtKB-KW"/>
</dbReference>
<keyword evidence="6" id="KW-1185">Reference proteome</keyword>
<dbReference type="AlphaFoldDB" id="A0A835KQN4"/>
<evidence type="ECO:0000256" key="1">
    <source>
        <dbReference type="ARBA" id="ARBA00022741"/>
    </source>
</evidence>
<proteinExistence type="predicted"/>
<evidence type="ECO:0000313" key="6">
    <source>
        <dbReference type="Proteomes" id="UP000636709"/>
    </source>
</evidence>
<dbReference type="Proteomes" id="UP000636709">
    <property type="component" value="Unassembled WGS sequence"/>
</dbReference>
<keyword evidence="2" id="KW-0067">ATP-binding</keyword>
<dbReference type="GO" id="GO:0004672">
    <property type="term" value="F:protein kinase activity"/>
    <property type="evidence" value="ECO:0007669"/>
    <property type="project" value="InterPro"/>
</dbReference>
<gene>
    <name evidence="5" type="ORF">HU200_006408</name>
</gene>
<feature type="compositionally biased region" description="Polar residues" evidence="3">
    <location>
        <begin position="21"/>
        <end position="35"/>
    </location>
</feature>
<dbReference type="InterPro" id="IPR000719">
    <property type="entry name" value="Prot_kinase_dom"/>
</dbReference>
<evidence type="ECO:0000259" key="4">
    <source>
        <dbReference type="PROSITE" id="PS50011"/>
    </source>
</evidence>
<dbReference type="OrthoDB" id="4062651at2759"/>
<protein>
    <recommendedName>
        <fullName evidence="4">Protein kinase domain-containing protein</fullName>
    </recommendedName>
</protein>
<evidence type="ECO:0000313" key="5">
    <source>
        <dbReference type="EMBL" id="KAF8769564.1"/>
    </source>
</evidence>
<dbReference type="PROSITE" id="PS50011">
    <property type="entry name" value="PROTEIN_KINASE_DOM"/>
    <property type="match status" value="1"/>
</dbReference>
<feature type="domain" description="Protein kinase" evidence="4">
    <location>
        <begin position="1"/>
        <end position="284"/>
    </location>
</feature>
<accession>A0A835KQN4</accession>
<dbReference type="PANTHER" id="PTHR47989:SF60">
    <property type="entry name" value="PROTEIN KINASE DOMAIN-CONTAINING PROTEIN"/>
    <property type="match status" value="1"/>
</dbReference>
<organism evidence="5 6">
    <name type="scientific">Digitaria exilis</name>
    <dbReference type="NCBI Taxonomy" id="1010633"/>
    <lineage>
        <taxon>Eukaryota</taxon>
        <taxon>Viridiplantae</taxon>
        <taxon>Streptophyta</taxon>
        <taxon>Embryophyta</taxon>
        <taxon>Tracheophyta</taxon>
        <taxon>Spermatophyta</taxon>
        <taxon>Magnoliopsida</taxon>
        <taxon>Liliopsida</taxon>
        <taxon>Poales</taxon>
        <taxon>Poaceae</taxon>
        <taxon>PACMAD clade</taxon>
        <taxon>Panicoideae</taxon>
        <taxon>Panicodae</taxon>
        <taxon>Paniceae</taxon>
        <taxon>Anthephorinae</taxon>
        <taxon>Digitaria</taxon>
    </lineage>
</organism>
<evidence type="ECO:0000256" key="3">
    <source>
        <dbReference type="SAM" id="MobiDB-lite"/>
    </source>
</evidence>
<evidence type="ECO:0000256" key="2">
    <source>
        <dbReference type="ARBA" id="ARBA00022840"/>
    </source>
</evidence>
<name>A0A835KQN4_9POAL</name>
<sequence length="284" mass="29944">MPNCRKATKSRVPGAEEDPSSLLSCEQPLPSNNSLRAGRGARGGGGASGCDEAAGATSIAASRCSPVLALCADAGVLPVVGHGRARAVVAGATTFAEHIRTADAAAMVDGVLRNGTGPRCSGGAGAASRRAFTWISPELAHPDEDRASTWPRFHAKISDFGLAVTSGNIDKGSMNLSGTLGYVAPEYLLDGGVSLFSPVPFTFVCCRRLDYQQRSSTTITQLLAIVSISGKLTEKSDVYAFGVVLLELLMGRKPVEKMSQTQCQSIVTWVWCTVYFEHSKYLIK</sequence>
<dbReference type="EMBL" id="JACEFO010000432">
    <property type="protein sequence ID" value="KAF8769564.1"/>
    <property type="molecule type" value="Genomic_DNA"/>
</dbReference>
<dbReference type="PANTHER" id="PTHR47989">
    <property type="entry name" value="OS01G0750732 PROTEIN"/>
    <property type="match status" value="1"/>
</dbReference>
<dbReference type="Pfam" id="PF07714">
    <property type="entry name" value="PK_Tyr_Ser-Thr"/>
    <property type="match status" value="1"/>
</dbReference>
<dbReference type="InterPro" id="IPR011009">
    <property type="entry name" value="Kinase-like_dom_sf"/>
</dbReference>
<feature type="region of interest" description="Disordered" evidence="3">
    <location>
        <begin position="1"/>
        <end position="49"/>
    </location>
</feature>
<comment type="caution">
    <text evidence="5">The sequence shown here is derived from an EMBL/GenBank/DDBJ whole genome shotgun (WGS) entry which is preliminary data.</text>
</comment>
<dbReference type="InterPro" id="IPR001245">
    <property type="entry name" value="Ser-Thr/Tyr_kinase_cat_dom"/>
</dbReference>
<dbReference type="Gene3D" id="1.10.510.10">
    <property type="entry name" value="Transferase(Phosphotransferase) domain 1"/>
    <property type="match status" value="1"/>
</dbReference>
<reference evidence="5" key="1">
    <citation type="submission" date="2020-07" db="EMBL/GenBank/DDBJ databases">
        <title>Genome sequence and genetic diversity analysis of an under-domesticated orphan crop, white fonio (Digitaria exilis).</title>
        <authorList>
            <person name="Bennetzen J.L."/>
            <person name="Chen S."/>
            <person name="Ma X."/>
            <person name="Wang X."/>
            <person name="Yssel A.E.J."/>
            <person name="Chaluvadi S.R."/>
            <person name="Johnson M."/>
            <person name="Gangashetty P."/>
            <person name="Hamidou F."/>
            <person name="Sanogo M.D."/>
            <person name="Zwaenepoel A."/>
            <person name="Wallace J."/>
            <person name="Van De Peer Y."/>
            <person name="Van Deynze A."/>
        </authorList>
    </citation>
    <scope>NUCLEOTIDE SEQUENCE</scope>
    <source>
        <tissue evidence="5">Leaves</tissue>
    </source>
</reference>
<dbReference type="SUPFAM" id="SSF56112">
    <property type="entry name" value="Protein kinase-like (PK-like)"/>
    <property type="match status" value="1"/>
</dbReference>
<keyword evidence="1" id="KW-0547">Nucleotide-binding</keyword>